<keyword evidence="2" id="KW-0812">Transmembrane</keyword>
<dbReference type="PANTHER" id="PTHR36245:SF6">
    <property type="entry name" value="NB-ARC DOMAIN-CONTAINING PROTEIN"/>
    <property type="match status" value="1"/>
</dbReference>
<keyword evidence="2" id="KW-0472">Membrane</keyword>
<dbReference type="KEGG" id="nta:107815378"/>
<accession>A0A1S4C685</accession>
<sequence>MRLPFVIVIILLHSHLLQAQLSSRFLLPSEEKLSIRVDEVVTVNKRGGGAAGGHGGGHSGGSGGRASRGGGSRKSPYTATAGVIPVYAAGAMNHHNINRSHNHNAGTTLNCICFSSLLFIVCSMLIIVWVQI</sequence>
<proteinExistence type="predicted"/>
<reference evidence="4" key="1">
    <citation type="submission" date="2025-08" db="UniProtKB">
        <authorList>
            <consortium name="RefSeq"/>
        </authorList>
    </citation>
    <scope>IDENTIFICATION</scope>
</reference>
<keyword evidence="3" id="KW-0732">Signal</keyword>
<feature type="region of interest" description="Disordered" evidence="1">
    <location>
        <begin position="48"/>
        <end position="75"/>
    </location>
</feature>
<gene>
    <name evidence="4" type="primary">LOC107815378</name>
</gene>
<evidence type="ECO:0000256" key="1">
    <source>
        <dbReference type="SAM" id="MobiDB-lite"/>
    </source>
</evidence>
<evidence type="ECO:0000256" key="3">
    <source>
        <dbReference type="SAM" id="SignalP"/>
    </source>
</evidence>
<dbReference type="RefSeq" id="XP_016496434.1">
    <property type="nucleotide sequence ID" value="XM_016640948.1"/>
</dbReference>
<feature type="compositionally biased region" description="Gly residues" evidence="1">
    <location>
        <begin position="48"/>
        <end position="72"/>
    </location>
</feature>
<feature type="chain" id="PRO_5010363645" evidence="3">
    <location>
        <begin position="20"/>
        <end position="132"/>
    </location>
</feature>
<feature type="signal peptide" evidence="3">
    <location>
        <begin position="1"/>
        <end position="19"/>
    </location>
</feature>
<protein>
    <submittedName>
        <fullName evidence="4">Uncharacterized protein</fullName>
    </submittedName>
</protein>
<organism evidence="4">
    <name type="scientific">Nicotiana tabacum</name>
    <name type="common">Common tobacco</name>
    <dbReference type="NCBI Taxonomy" id="4097"/>
    <lineage>
        <taxon>Eukaryota</taxon>
        <taxon>Viridiplantae</taxon>
        <taxon>Streptophyta</taxon>
        <taxon>Embryophyta</taxon>
        <taxon>Tracheophyta</taxon>
        <taxon>Spermatophyta</taxon>
        <taxon>Magnoliopsida</taxon>
        <taxon>eudicotyledons</taxon>
        <taxon>Gunneridae</taxon>
        <taxon>Pentapetalae</taxon>
        <taxon>asterids</taxon>
        <taxon>lamiids</taxon>
        <taxon>Solanales</taxon>
        <taxon>Solanaceae</taxon>
        <taxon>Nicotianoideae</taxon>
        <taxon>Nicotianeae</taxon>
        <taxon>Nicotiana</taxon>
    </lineage>
</organism>
<keyword evidence="2" id="KW-1133">Transmembrane helix</keyword>
<evidence type="ECO:0000256" key="2">
    <source>
        <dbReference type="SAM" id="Phobius"/>
    </source>
</evidence>
<dbReference type="OMA" id="NHEKQNS"/>
<name>A0A1S4C685_TOBAC</name>
<feature type="transmembrane region" description="Helical" evidence="2">
    <location>
        <begin position="107"/>
        <end position="130"/>
    </location>
</feature>
<dbReference type="AlphaFoldDB" id="A0A1S4C685"/>
<dbReference type="PANTHER" id="PTHR36245">
    <property type="entry name" value="GLYCINE-RICH PROTEIN DOT1-LIKE"/>
    <property type="match status" value="1"/>
</dbReference>
<evidence type="ECO:0000313" key="4">
    <source>
        <dbReference type="RefSeq" id="XP_016496434.1"/>
    </source>
</evidence>
<dbReference type="PaxDb" id="4097-A0A1S4C685"/>